<evidence type="ECO:0008006" key="4">
    <source>
        <dbReference type="Google" id="ProtNLM"/>
    </source>
</evidence>
<evidence type="ECO:0000313" key="3">
    <source>
        <dbReference type="Proteomes" id="UP000308349"/>
    </source>
</evidence>
<feature type="transmembrane region" description="Helical" evidence="1">
    <location>
        <begin position="29"/>
        <end position="49"/>
    </location>
</feature>
<keyword evidence="1" id="KW-0812">Transmembrane</keyword>
<proteinExistence type="predicted"/>
<sequence>MDENAEAENLSAEPVAPARRRRWPRRLRWTAVVVLLIVTGVLTGASVLARTVHATLLDTDRYVETVAPLSADPAVRAALADRVTDEIVTRIDIETIVAQALAEVAGEGQRRDRAIAGLSPVLADQAKDFVHETVTALIESDEFEGLWAGANRAAHRQVVAVLTGRTRSGAVEIDDTGTISVSLAPIIDRAKARLLERGFVFADRVPRVEAQFVLVQSAELATARRAVDVLDRTASILPWLGVLAAVAAIAIAPRGFRLRATIALGLTCAAVMALLALAIRFARAYYLDHRGPAIRSPEAAAAVVDILTRPLWHTVWFVFALGLIIAAIAYLAGGSPSARALRRAVRLR</sequence>
<evidence type="ECO:0000256" key="1">
    <source>
        <dbReference type="SAM" id="Phobius"/>
    </source>
</evidence>
<gene>
    <name evidence="2" type="ORF">FEK35_14765</name>
</gene>
<evidence type="ECO:0000313" key="2">
    <source>
        <dbReference type="EMBL" id="TLG09880.1"/>
    </source>
</evidence>
<dbReference type="AlphaFoldDB" id="A0A5R8PED7"/>
<name>A0A5R8PED7_9NOCA</name>
<comment type="caution">
    <text evidence="2">The sequence shown here is derived from an EMBL/GenBank/DDBJ whole genome shotgun (WGS) entry which is preliminary data.</text>
</comment>
<organism evidence="2 3">
    <name type="scientific">Nocardia cyriacigeorgica</name>
    <dbReference type="NCBI Taxonomy" id="135487"/>
    <lineage>
        <taxon>Bacteria</taxon>
        <taxon>Bacillati</taxon>
        <taxon>Actinomycetota</taxon>
        <taxon>Actinomycetes</taxon>
        <taxon>Mycobacteriales</taxon>
        <taxon>Nocardiaceae</taxon>
        <taxon>Nocardia</taxon>
    </lineage>
</organism>
<dbReference type="Proteomes" id="UP000308349">
    <property type="component" value="Unassembled WGS sequence"/>
</dbReference>
<accession>A0A5R8PED7</accession>
<dbReference type="EMBL" id="VBUU01000013">
    <property type="protein sequence ID" value="TLG09880.1"/>
    <property type="molecule type" value="Genomic_DNA"/>
</dbReference>
<feature type="transmembrane region" description="Helical" evidence="1">
    <location>
        <begin position="236"/>
        <end position="253"/>
    </location>
</feature>
<feature type="transmembrane region" description="Helical" evidence="1">
    <location>
        <begin position="260"/>
        <end position="282"/>
    </location>
</feature>
<protein>
    <recommendedName>
        <fullName evidence="4">Integral membrane protein</fullName>
    </recommendedName>
</protein>
<dbReference type="RefSeq" id="WP_138456656.1">
    <property type="nucleotide sequence ID" value="NZ_VBUU01000013.1"/>
</dbReference>
<dbReference type="OrthoDB" id="4350291at2"/>
<feature type="transmembrane region" description="Helical" evidence="1">
    <location>
        <begin position="314"/>
        <end position="333"/>
    </location>
</feature>
<reference evidence="2 3" key="1">
    <citation type="submission" date="2019-05" db="EMBL/GenBank/DDBJ databases">
        <title>Genomes sequences of two Nocardia cyriacigeorgica environmental isolates, type strains Nocardia asteroides ATCC 19247 and Nocardia cyriacigeorgica DSM 44484.</title>
        <authorList>
            <person name="Vautrin F."/>
            <person name="Bergeron E."/>
            <person name="Dubost A."/>
            <person name="Abrouk D."/>
            <person name="Rodriguez Nava V."/>
            <person name="Pujic P."/>
        </authorList>
    </citation>
    <scope>NUCLEOTIDE SEQUENCE [LARGE SCALE GENOMIC DNA]</scope>
    <source>
        <strain evidence="2 3">EML 1456</strain>
    </source>
</reference>
<keyword evidence="1" id="KW-0472">Membrane</keyword>
<keyword evidence="1" id="KW-1133">Transmembrane helix</keyword>